<gene>
    <name evidence="7" type="ORF">SM39_2594</name>
</gene>
<evidence type="ECO:0000313" key="7">
    <source>
        <dbReference type="EMBL" id="BAO34589.1"/>
    </source>
</evidence>
<comment type="similarity">
    <text evidence="2">Belongs to the fimbrial protein family.</text>
</comment>
<dbReference type="GO" id="GO:0009289">
    <property type="term" value="C:pilus"/>
    <property type="evidence" value="ECO:0007669"/>
    <property type="project" value="UniProtKB-SubCell"/>
</dbReference>
<dbReference type="Gene3D" id="2.60.40.1090">
    <property type="entry name" value="Fimbrial-type adhesion domain"/>
    <property type="match status" value="1"/>
</dbReference>
<keyword evidence="3 5" id="KW-0732">Signal</keyword>
<comment type="subcellular location">
    <subcellularLocation>
        <location evidence="1">Fimbrium</location>
    </subcellularLocation>
</comment>
<dbReference type="InterPro" id="IPR000259">
    <property type="entry name" value="Adhesion_dom_fimbrial"/>
</dbReference>
<dbReference type="GeneID" id="301146714"/>
<dbReference type="PANTHER" id="PTHR33420:SF3">
    <property type="entry name" value="FIMBRIAL SUBUNIT ELFA"/>
    <property type="match status" value="1"/>
</dbReference>
<evidence type="ECO:0000256" key="4">
    <source>
        <dbReference type="ARBA" id="ARBA00023263"/>
    </source>
</evidence>
<feature type="signal peptide" evidence="5">
    <location>
        <begin position="1"/>
        <end position="25"/>
    </location>
</feature>
<dbReference type="RefSeq" id="WP_033647884.1">
    <property type="nucleotide sequence ID" value="NZ_AP013063.1"/>
</dbReference>
<accession>A0AAT9DVE7</accession>
<evidence type="ECO:0000259" key="6">
    <source>
        <dbReference type="Pfam" id="PF00419"/>
    </source>
</evidence>
<dbReference type="KEGG" id="smar:SM39_2594"/>
<reference evidence="7" key="1">
    <citation type="journal article" date="2014" name="Genome Biol. Evol.">
        <title>Genome evolution and plasticity of Serratia marcescens, an important multidrug-resistant nosocomial pathogen.</title>
        <authorList>
            <person name="Iguchi A."/>
            <person name="Nagaya Y."/>
            <person name="Pradel E."/>
            <person name="Ooka T."/>
            <person name="Ogura Y."/>
            <person name="Katsura K."/>
            <person name="Kurokawa K."/>
            <person name="Oshima K."/>
            <person name="Hattori M."/>
            <person name="Parkhill J."/>
            <person name="Sebaihia M."/>
            <person name="Coulthurst S.J."/>
            <person name="Gotoh N."/>
            <person name="Thomson N.R."/>
            <person name="Ewbank J.J."/>
            <person name="Hayashi T."/>
        </authorList>
    </citation>
    <scope>NUCLEOTIDE SEQUENCE</scope>
    <source>
        <strain evidence="7">SM39</strain>
    </source>
</reference>
<dbReference type="AlphaFoldDB" id="A0AAT9DVE7"/>
<dbReference type="PANTHER" id="PTHR33420">
    <property type="entry name" value="FIMBRIAL SUBUNIT ELFA-RELATED"/>
    <property type="match status" value="1"/>
</dbReference>
<dbReference type="Pfam" id="PF00419">
    <property type="entry name" value="Fimbrial"/>
    <property type="match status" value="1"/>
</dbReference>
<keyword evidence="4" id="KW-0281">Fimbrium</keyword>
<dbReference type="InterPro" id="IPR050263">
    <property type="entry name" value="Bact_Fimbrial_Adh_Pro"/>
</dbReference>
<dbReference type="InterPro" id="IPR036937">
    <property type="entry name" value="Adhesion_dom_fimbrial_sf"/>
</dbReference>
<feature type="chain" id="PRO_5043759129" evidence="5">
    <location>
        <begin position="26"/>
        <end position="181"/>
    </location>
</feature>
<dbReference type="GO" id="GO:0043709">
    <property type="term" value="P:cell adhesion involved in single-species biofilm formation"/>
    <property type="evidence" value="ECO:0007669"/>
    <property type="project" value="TreeGrafter"/>
</dbReference>
<evidence type="ECO:0000256" key="3">
    <source>
        <dbReference type="ARBA" id="ARBA00022729"/>
    </source>
</evidence>
<dbReference type="EMBL" id="AP013063">
    <property type="protein sequence ID" value="BAO34589.1"/>
    <property type="molecule type" value="Genomic_DNA"/>
</dbReference>
<evidence type="ECO:0000256" key="2">
    <source>
        <dbReference type="ARBA" id="ARBA00006671"/>
    </source>
</evidence>
<proteinExistence type="inferred from homology"/>
<evidence type="ECO:0000256" key="1">
    <source>
        <dbReference type="ARBA" id="ARBA00004561"/>
    </source>
</evidence>
<feature type="domain" description="Fimbrial-type adhesion" evidence="6">
    <location>
        <begin position="36"/>
        <end position="180"/>
    </location>
</feature>
<dbReference type="InterPro" id="IPR008966">
    <property type="entry name" value="Adhesion_dom_sf"/>
</dbReference>
<evidence type="ECO:0000256" key="5">
    <source>
        <dbReference type="SAM" id="SignalP"/>
    </source>
</evidence>
<sequence>MNRFIYHLVSPCILMTMLVIPATQAAPKVQGWGRVNMQGAIIDTACAIAAGSRDQTIDMDVLPLGNIARDGQGNTRPFTIELINCTFERPKPNLPNWKQFQVVFDGDADGELFGVRGDAKGVALQISDGQGNIAAPGVPLPRGDISPGSMSLNYSIKLVANKQPLHAGSYFSAVRFKLDYY</sequence>
<protein>
    <submittedName>
        <fullName evidence="7">Fimbrial protein</fullName>
    </submittedName>
</protein>
<organism evidence="7">
    <name type="scientific">Serratia marcescens SM39</name>
    <dbReference type="NCBI Taxonomy" id="1334564"/>
    <lineage>
        <taxon>Bacteria</taxon>
        <taxon>Pseudomonadati</taxon>
        <taxon>Pseudomonadota</taxon>
        <taxon>Gammaproteobacteria</taxon>
        <taxon>Enterobacterales</taxon>
        <taxon>Yersiniaceae</taxon>
        <taxon>Serratia</taxon>
    </lineage>
</organism>
<name>A0AAT9DVE7_SERMA</name>
<dbReference type="SUPFAM" id="SSF49401">
    <property type="entry name" value="Bacterial adhesins"/>
    <property type="match status" value="1"/>
</dbReference>